<dbReference type="Pfam" id="PF26047">
    <property type="entry name" value="DUF8015"/>
    <property type="match status" value="1"/>
</dbReference>
<accession>A0A1G7FL57</accession>
<name>A0A1G7FL57_9EURY</name>
<organism evidence="2 3">
    <name type="scientific">Halorientalis regularis</name>
    <dbReference type="NCBI Taxonomy" id="660518"/>
    <lineage>
        <taxon>Archaea</taxon>
        <taxon>Methanobacteriati</taxon>
        <taxon>Methanobacteriota</taxon>
        <taxon>Stenosarchaea group</taxon>
        <taxon>Halobacteria</taxon>
        <taxon>Halobacteriales</taxon>
        <taxon>Haloarculaceae</taxon>
        <taxon>Halorientalis</taxon>
    </lineage>
</organism>
<reference evidence="3" key="1">
    <citation type="submission" date="2016-10" db="EMBL/GenBank/DDBJ databases">
        <authorList>
            <person name="Varghese N."/>
            <person name="Submissions S."/>
        </authorList>
    </citation>
    <scope>NUCLEOTIDE SEQUENCE [LARGE SCALE GENOMIC DNA]</scope>
    <source>
        <strain evidence="3">IBRC-M 10760</strain>
    </source>
</reference>
<evidence type="ECO:0000256" key="1">
    <source>
        <dbReference type="SAM" id="Phobius"/>
    </source>
</evidence>
<dbReference type="OrthoDB" id="299397at2157"/>
<feature type="transmembrane region" description="Helical" evidence="1">
    <location>
        <begin position="12"/>
        <end position="45"/>
    </location>
</feature>
<keyword evidence="1" id="KW-0472">Membrane</keyword>
<proteinExistence type="predicted"/>
<dbReference type="Proteomes" id="UP000199076">
    <property type="component" value="Unassembled WGS sequence"/>
</dbReference>
<dbReference type="EMBL" id="FNBK01000001">
    <property type="protein sequence ID" value="SDE76579.1"/>
    <property type="molecule type" value="Genomic_DNA"/>
</dbReference>
<keyword evidence="3" id="KW-1185">Reference proteome</keyword>
<evidence type="ECO:0000313" key="3">
    <source>
        <dbReference type="Proteomes" id="UP000199076"/>
    </source>
</evidence>
<evidence type="ECO:0000313" key="2">
    <source>
        <dbReference type="EMBL" id="SDE76579.1"/>
    </source>
</evidence>
<dbReference type="AlphaFoldDB" id="A0A1G7FL57"/>
<keyword evidence="1" id="KW-0812">Transmembrane</keyword>
<sequence>MTGYYDYVLGLIPVSVAGISAALLGAGLAFTVAVPVALLFAIGLIGHAMFVNGPVDDATSTTPAAPRDTPQFSAD</sequence>
<keyword evidence="1" id="KW-1133">Transmembrane helix</keyword>
<dbReference type="RefSeq" id="WP_092686840.1">
    <property type="nucleotide sequence ID" value="NZ_FNBK01000001.1"/>
</dbReference>
<protein>
    <submittedName>
        <fullName evidence="2">Uncharacterized protein</fullName>
    </submittedName>
</protein>
<gene>
    <name evidence="2" type="ORF">SAMN05216218_101242</name>
</gene>
<dbReference type="InterPro" id="IPR058328">
    <property type="entry name" value="DUF8015"/>
</dbReference>